<dbReference type="Proteomes" id="UP000323560">
    <property type="component" value="Chromosome"/>
</dbReference>
<sequence>MKDLTIKVSLHGNTGNIMMMYLSALKLQSDLGYGTVCNVRIPLFNISIPDIDTSQSFGIHDREHINSRVRGRISTDGYRHLIPNSNAAFISLEGYSQHIDNFPDRRTTEYEKLFPVCSDNDQYGGPDDLVINIRGGEILTGLHPDYTVLPPEFYEHLIQKTGKKPIFYGQLTPSPYLDELKQRFPEARFIASRGEALDFDYIRRSHYIVPALSTFSWIASWLSDAKKIFFPVAGVLSPQQHRSSMLLPFDDPRYEFYVFPIYHSRDVSHYRDYLDPVRTAWQYVPTEELRQAYSFPNKPTLNDALSVFSVTDYLNTYGDIGSFYSAYGPVGLINHFCSDGFWEGKHPVQFDDRYYATTYPIAAMDVAMGRYDTLLDHYMIVGRKMGHKPRA</sequence>
<protein>
    <submittedName>
        <fullName evidence="1">Uncharacterized protein</fullName>
    </submittedName>
</protein>
<reference evidence="1 2" key="1">
    <citation type="submission" date="2019-08" db="EMBL/GenBank/DDBJ databases">
        <title>Gluconobacter frateurii HD924 genome.</title>
        <authorList>
            <person name="Liu Y."/>
            <person name="Zhang P."/>
        </authorList>
    </citation>
    <scope>NUCLEOTIDE SEQUENCE [LARGE SCALE GENOMIC DNA]</scope>
    <source>
        <strain evidence="1 2">HD924</strain>
    </source>
</reference>
<evidence type="ECO:0000313" key="2">
    <source>
        <dbReference type="Proteomes" id="UP000323560"/>
    </source>
</evidence>
<gene>
    <name evidence="1" type="ORF">FXF46_05225</name>
</gene>
<organism evidence="1 2">
    <name type="scientific">Gluconobacter thailandicus</name>
    <dbReference type="NCBI Taxonomy" id="257438"/>
    <lineage>
        <taxon>Bacteria</taxon>
        <taxon>Pseudomonadati</taxon>
        <taxon>Pseudomonadota</taxon>
        <taxon>Alphaproteobacteria</taxon>
        <taxon>Acetobacterales</taxon>
        <taxon>Acetobacteraceae</taxon>
        <taxon>Gluconobacter</taxon>
    </lineage>
</organism>
<dbReference type="EMBL" id="CP043043">
    <property type="protein sequence ID" value="QEH95743.1"/>
    <property type="molecule type" value="Genomic_DNA"/>
</dbReference>
<accession>A0AAP9EQP7</accession>
<dbReference type="AlphaFoldDB" id="A0AAP9EQP7"/>
<dbReference type="RefSeq" id="WP_061510772.1">
    <property type="nucleotide sequence ID" value="NZ_CP043043.1"/>
</dbReference>
<evidence type="ECO:0000313" key="1">
    <source>
        <dbReference type="EMBL" id="QEH95743.1"/>
    </source>
</evidence>
<proteinExistence type="predicted"/>
<dbReference type="KEGG" id="gti:FXF46_05225"/>
<name>A0AAP9EQP7_GLUTH</name>